<protein>
    <submittedName>
        <fullName evidence="3">DUF1573 domain-containing protein</fullName>
    </submittedName>
</protein>
<dbReference type="PANTHER" id="PTHR37833:SF1">
    <property type="entry name" value="SIGNAL PEPTIDE PROTEIN"/>
    <property type="match status" value="1"/>
</dbReference>
<dbReference type="PANTHER" id="PTHR37833">
    <property type="entry name" value="LIPOPROTEIN-RELATED"/>
    <property type="match status" value="1"/>
</dbReference>
<evidence type="ECO:0000256" key="1">
    <source>
        <dbReference type="SAM" id="MobiDB-lite"/>
    </source>
</evidence>
<organism evidence="3 4">
    <name type="scientific">Shiella aurantiaca</name>
    <dbReference type="NCBI Taxonomy" id="3058365"/>
    <lineage>
        <taxon>Bacteria</taxon>
        <taxon>Pseudomonadati</taxon>
        <taxon>Bacteroidota</taxon>
        <taxon>Cytophagia</taxon>
        <taxon>Cytophagales</taxon>
        <taxon>Shiellaceae</taxon>
        <taxon>Shiella</taxon>
    </lineage>
</organism>
<reference evidence="3" key="1">
    <citation type="submission" date="2023-06" db="EMBL/GenBank/DDBJ databases">
        <title>Cytophagales bacterium Strain LB-30, isolated from soil.</title>
        <authorList>
            <person name="Liu B."/>
        </authorList>
    </citation>
    <scope>NUCLEOTIDE SEQUENCE</scope>
    <source>
        <strain evidence="3">LB-30</strain>
    </source>
</reference>
<dbReference type="Gene3D" id="2.60.40.10">
    <property type="entry name" value="Immunoglobulins"/>
    <property type="match status" value="1"/>
</dbReference>
<feature type="signal peptide" evidence="2">
    <location>
        <begin position="1"/>
        <end position="19"/>
    </location>
</feature>
<dbReference type="RefSeq" id="WP_320004521.1">
    <property type="nucleotide sequence ID" value="NZ_JAUHJS010000005.1"/>
</dbReference>
<feature type="compositionally biased region" description="Low complexity" evidence="1">
    <location>
        <begin position="43"/>
        <end position="54"/>
    </location>
</feature>
<dbReference type="Pfam" id="PF07610">
    <property type="entry name" value="DUF1573"/>
    <property type="match status" value="1"/>
</dbReference>
<name>A0ABT8F706_9BACT</name>
<evidence type="ECO:0000313" key="4">
    <source>
        <dbReference type="Proteomes" id="UP001168552"/>
    </source>
</evidence>
<dbReference type="PROSITE" id="PS51257">
    <property type="entry name" value="PROKAR_LIPOPROTEIN"/>
    <property type="match status" value="1"/>
</dbReference>
<keyword evidence="4" id="KW-1185">Reference proteome</keyword>
<feature type="chain" id="PRO_5047453234" evidence="2">
    <location>
        <begin position="20"/>
        <end position="180"/>
    </location>
</feature>
<dbReference type="Proteomes" id="UP001168552">
    <property type="component" value="Unassembled WGS sequence"/>
</dbReference>
<accession>A0ABT8F706</accession>
<feature type="region of interest" description="Disordered" evidence="1">
    <location>
        <begin position="40"/>
        <end position="63"/>
    </location>
</feature>
<dbReference type="InterPro" id="IPR013783">
    <property type="entry name" value="Ig-like_fold"/>
</dbReference>
<evidence type="ECO:0000313" key="3">
    <source>
        <dbReference type="EMBL" id="MDN4165986.1"/>
    </source>
</evidence>
<dbReference type="EMBL" id="JAUHJS010000005">
    <property type="protein sequence ID" value="MDN4165986.1"/>
    <property type="molecule type" value="Genomic_DNA"/>
</dbReference>
<dbReference type="InterPro" id="IPR011467">
    <property type="entry name" value="DUF1573"/>
</dbReference>
<evidence type="ECO:0000256" key="2">
    <source>
        <dbReference type="SAM" id="SignalP"/>
    </source>
</evidence>
<comment type="caution">
    <text evidence="3">The sequence shown here is derived from an EMBL/GenBank/DDBJ whole genome shotgun (WGS) entry which is preliminary data.</text>
</comment>
<proteinExistence type="predicted"/>
<gene>
    <name evidence="3" type="ORF">QWY31_10765</name>
</gene>
<sequence>MKKTLIALSVLPLFLLSCADKNMERRVAELERRVTALEGGGVTSTPSAITTPTANVQEQETKPEGPLPVFKFAEEEFNFGTVKEGEQVAHTFTFTNTGDAPLIIQSATASCGCTVPNYSKDPVPVGGTGQIEVKFNSKGKVGNQSPTVTVTANTWPKITRLRLRGNVEKSADAAATGPVK</sequence>
<keyword evidence="2" id="KW-0732">Signal</keyword>